<dbReference type="EMBL" id="FOYS01000001">
    <property type="protein sequence ID" value="SFR36671.1"/>
    <property type="molecule type" value="Genomic_DNA"/>
</dbReference>
<dbReference type="GO" id="GO:0004803">
    <property type="term" value="F:transposase activity"/>
    <property type="evidence" value="ECO:0007669"/>
    <property type="project" value="InterPro"/>
</dbReference>
<keyword evidence="3" id="KW-1185">Reference proteome</keyword>
<dbReference type="Pfam" id="PF01609">
    <property type="entry name" value="DDE_Tnp_1"/>
    <property type="match status" value="1"/>
</dbReference>
<name>A0A1I6G3G9_9EURY</name>
<dbReference type="InterPro" id="IPR002559">
    <property type="entry name" value="Transposase_11"/>
</dbReference>
<dbReference type="OrthoDB" id="110773at2157"/>
<dbReference type="InterPro" id="IPR053520">
    <property type="entry name" value="Transposase_Tn903"/>
</dbReference>
<dbReference type="NCBIfam" id="NF033579">
    <property type="entry name" value="transpos_IS5_2"/>
    <property type="match status" value="1"/>
</dbReference>
<dbReference type="GO" id="GO:0006313">
    <property type="term" value="P:DNA transposition"/>
    <property type="evidence" value="ECO:0007669"/>
    <property type="project" value="InterPro"/>
</dbReference>
<dbReference type="AlphaFoldDB" id="A0A1I6G3G9"/>
<feature type="domain" description="Transposase IS4-like" evidence="1">
    <location>
        <begin position="114"/>
        <end position="268"/>
    </location>
</feature>
<organism evidence="2 3">
    <name type="scientific">Halogeometricum limi</name>
    <dbReference type="NCBI Taxonomy" id="555875"/>
    <lineage>
        <taxon>Archaea</taxon>
        <taxon>Methanobacteriati</taxon>
        <taxon>Methanobacteriota</taxon>
        <taxon>Stenosarchaea group</taxon>
        <taxon>Halobacteria</taxon>
        <taxon>Halobacteriales</taxon>
        <taxon>Haloferacaceae</taxon>
        <taxon>Halogeometricum</taxon>
    </lineage>
</organism>
<proteinExistence type="predicted"/>
<evidence type="ECO:0000259" key="1">
    <source>
        <dbReference type="Pfam" id="PF01609"/>
    </source>
</evidence>
<dbReference type="GO" id="GO:0003677">
    <property type="term" value="F:DNA binding"/>
    <property type="evidence" value="ECO:0007669"/>
    <property type="project" value="InterPro"/>
</dbReference>
<dbReference type="STRING" id="555875.SAMN04488124_0802"/>
<accession>A0A1I6G3G9</accession>
<protein>
    <submittedName>
        <fullName evidence="2">Transposase and inactivated derivatives, IS5 family</fullName>
    </submittedName>
</protein>
<evidence type="ECO:0000313" key="3">
    <source>
        <dbReference type="Proteomes" id="UP000243250"/>
    </source>
</evidence>
<reference evidence="3" key="1">
    <citation type="submission" date="2016-10" db="EMBL/GenBank/DDBJ databases">
        <authorList>
            <person name="Varghese N."/>
            <person name="Submissions S."/>
        </authorList>
    </citation>
    <scope>NUCLEOTIDE SEQUENCE [LARGE SCALE GENOMIC DNA]</scope>
    <source>
        <strain evidence="3">CGMCC 1.8711</strain>
    </source>
</reference>
<dbReference type="RefSeq" id="WP_089876943.1">
    <property type="nucleotide sequence ID" value="NZ_FOYS01000001.1"/>
</dbReference>
<gene>
    <name evidence="2" type="ORF">SAMN04488124_0802</name>
</gene>
<evidence type="ECO:0000313" key="2">
    <source>
        <dbReference type="EMBL" id="SFR36671.1"/>
    </source>
</evidence>
<sequence length="283" mass="33110">MQALPKSRLLRFVEQAYHFARRATARYSSKFSKRRYTLHQHIVLLCLKVRKNTTYRMLLDELIEMPRIRRAIDLEELPSPSTLCKAFNRLNMAVWRVLLNLSVTLLPTNGIVGIDASGFDRSHASKHYTKRTKLTIQQLKVTVLVDTRANAIIDVHVTTTRKHDSQIAPSLIKRNTDEVVVLLGDKGYDDQKIRTLAHEQDVRPLIKHRTFSSLHKAWNARIDATLYGQRSQNETVNSRLKRKYGAFVRSRRWWKQFRELVIKCVVHNVERALAISRDEYERL</sequence>
<dbReference type="Proteomes" id="UP000243250">
    <property type="component" value="Unassembled WGS sequence"/>
</dbReference>